<evidence type="ECO:0000313" key="3">
    <source>
        <dbReference type="Proteomes" id="UP001501447"/>
    </source>
</evidence>
<accession>A0ABN3Q855</accession>
<feature type="region of interest" description="Disordered" evidence="1">
    <location>
        <begin position="55"/>
        <end position="88"/>
    </location>
</feature>
<reference evidence="2 3" key="1">
    <citation type="journal article" date="2019" name="Int. J. Syst. Evol. Microbiol.">
        <title>The Global Catalogue of Microorganisms (GCM) 10K type strain sequencing project: providing services to taxonomists for standard genome sequencing and annotation.</title>
        <authorList>
            <consortium name="The Broad Institute Genomics Platform"/>
            <consortium name="The Broad Institute Genome Sequencing Center for Infectious Disease"/>
            <person name="Wu L."/>
            <person name="Ma J."/>
        </authorList>
    </citation>
    <scope>NUCLEOTIDE SEQUENCE [LARGE SCALE GENOMIC DNA]</scope>
    <source>
        <strain evidence="2 3">JCM 16373</strain>
    </source>
</reference>
<protein>
    <submittedName>
        <fullName evidence="2">Uncharacterized protein</fullName>
    </submittedName>
</protein>
<gene>
    <name evidence="2" type="ORF">GCM10009863_33750</name>
</gene>
<keyword evidence="3" id="KW-1185">Reference proteome</keyword>
<dbReference type="EMBL" id="BAAARJ010000010">
    <property type="protein sequence ID" value="GAA2617224.1"/>
    <property type="molecule type" value="Genomic_DNA"/>
</dbReference>
<name>A0ABN3Q855_9ACTN</name>
<feature type="compositionally biased region" description="Basic and acidic residues" evidence="1">
    <location>
        <begin position="76"/>
        <end position="88"/>
    </location>
</feature>
<sequence length="88" mass="8603">MGERVLTSAGGGALASVAVTVAAALAPVALAVAPTVVAARALALAPGRGCADQAAAADHGRLPGRNLKTIQPPGTRNEEALDVRGQEP</sequence>
<dbReference type="Proteomes" id="UP001501447">
    <property type="component" value="Unassembled WGS sequence"/>
</dbReference>
<proteinExistence type="predicted"/>
<evidence type="ECO:0000256" key="1">
    <source>
        <dbReference type="SAM" id="MobiDB-lite"/>
    </source>
</evidence>
<organism evidence="2 3">
    <name type="scientific">Streptomyces axinellae</name>
    <dbReference type="NCBI Taxonomy" id="552788"/>
    <lineage>
        <taxon>Bacteria</taxon>
        <taxon>Bacillati</taxon>
        <taxon>Actinomycetota</taxon>
        <taxon>Actinomycetes</taxon>
        <taxon>Kitasatosporales</taxon>
        <taxon>Streptomycetaceae</taxon>
        <taxon>Streptomyces</taxon>
    </lineage>
</organism>
<comment type="caution">
    <text evidence="2">The sequence shown here is derived from an EMBL/GenBank/DDBJ whole genome shotgun (WGS) entry which is preliminary data.</text>
</comment>
<evidence type="ECO:0000313" key="2">
    <source>
        <dbReference type="EMBL" id="GAA2617224.1"/>
    </source>
</evidence>